<evidence type="ECO:0000313" key="3">
    <source>
        <dbReference type="EnsemblMetazoa" id="GMOY000780-PA"/>
    </source>
</evidence>
<feature type="compositionally biased region" description="Basic residues" evidence="2">
    <location>
        <begin position="11"/>
        <end position="22"/>
    </location>
</feature>
<dbReference type="Pfam" id="PF08524">
    <property type="entry name" value="rRNA_processing"/>
    <property type="match status" value="1"/>
</dbReference>
<keyword evidence="1" id="KW-0175">Coiled coil</keyword>
<dbReference type="Proteomes" id="UP000092444">
    <property type="component" value="Unassembled WGS sequence"/>
</dbReference>
<accession>A0A1B0FB73</accession>
<evidence type="ECO:0000256" key="1">
    <source>
        <dbReference type="SAM" id="Coils"/>
    </source>
</evidence>
<name>A0A1B0FB73_GLOMM</name>
<dbReference type="EnsemblMetazoa" id="GMOY000780-RA">
    <property type="protein sequence ID" value="GMOY000780-PA"/>
    <property type="gene ID" value="GMOY000780"/>
</dbReference>
<organism evidence="3 4">
    <name type="scientific">Glossina morsitans morsitans</name>
    <name type="common">Savannah tsetse fly</name>
    <dbReference type="NCBI Taxonomy" id="37546"/>
    <lineage>
        <taxon>Eukaryota</taxon>
        <taxon>Metazoa</taxon>
        <taxon>Ecdysozoa</taxon>
        <taxon>Arthropoda</taxon>
        <taxon>Hexapoda</taxon>
        <taxon>Insecta</taxon>
        <taxon>Pterygota</taxon>
        <taxon>Neoptera</taxon>
        <taxon>Endopterygota</taxon>
        <taxon>Diptera</taxon>
        <taxon>Brachycera</taxon>
        <taxon>Muscomorpha</taxon>
        <taxon>Hippoboscoidea</taxon>
        <taxon>Glossinidae</taxon>
        <taxon>Glossina</taxon>
    </lineage>
</organism>
<protein>
    <recommendedName>
        <fullName evidence="5">Thyroid transcription factor 1-associated protein 26</fullName>
    </recommendedName>
</protein>
<reference evidence="3" key="1">
    <citation type="submission" date="2020-05" db="UniProtKB">
        <authorList>
            <consortium name="EnsemblMetazoa"/>
        </authorList>
    </citation>
    <scope>IDENTIFICATION</scope>
    <source>
        <strain evidence="3">Yale</strain>
    </source>
</reference>
<sequence length="122" mass="14750">MVNNRSSVVKVKQKSQIKTKPKHISYKNRREDHAQFNINQQNKNRKFAKKEEQKILRSQKALELAEKRAKERAEKERRIKASKKKRLERTKIFSKRTRNGQPLMKDRMQLLLKQIQEMKNHS</sequence>
<feature type="coiled-coil region" evidence="1">
    <location>
        <begin position="48"/>
        <end position="90"/>
    </location>
</feature>
<dbReference type="EMBL" id="CCAG010023727">
    <property type="status" value="NOT_ANNOTATED_CDS"/>
    <property type="molecule type" value="Genomic_DNA"/>
</dbReference>
<feature type="region of interest" description="Disordered" evidence="2">
    <location>
        <begin position="1"/>
        <end position="22"/>
    </location>
</feature>
<evidence type="ECO:0000313" key="4">
    <source>
        <dbReference type="Proteomes" id="UP000092444"/>
    </source>
</evidence>
<evidence type="ECO:0000256" key="2">
    <source>
        <dbReference type="SAM" id="MobiDB-lite"/>
    </source>
</evidence>
<dbReference type="STRING" id="37546.A0A1B0FB73"/>
<dbReference type="VEuPathDB" id="VectorBase:GMOY000780"/>
<feature type="compositionally biased region" description="Low complexity" evidence="2">
    <location>
        <begin position="1"/>
        <end position="10"/>
    </location>
</feature>
<keyword evidence="4" id="KW-1185">Reference proteome</keyword>
<dbReference type="AlphaFoldDB" id="A0A1B0FB73"/>
<evidence type="ECO:0008006" key="5">
    <source>
        <dbReference type="Google" id="ProtNLM"/>
    </source>
</evidence>
<dbReference type="InterPro" id="IPR013730">
    <property type="entry name" value="Fyv7/TAP26"/>
</dbReference>
<proteinExistence type="predicted"/>